<evidence type="ECO:0008006" key="4">
    <source>
        <dbReference type="Google" id="ProtNLM"/>
    </source>
</evidence>
<comment type="caution">
    <text evidence="2">The sequence shown here is derived from an EMBL/GenBank/DDBJ whole genome shotgun (WGS) entry which is preliminary data.</text>
</comment>
<accession>A0ABU3LBQ8</accession>
<keyword evidence="3" id="KW-1185">Reference proteome</keyword>
<dbReference type="EMBL" id="JAVTTO010000001">
    <property type="protein sequence ID" value="MDT7831033.1"/>
    <property type="molecule type" value="Genomic_DNA"/>
</dbReference>
<gene>
    <name evidence="2" type="ORF">RQM59_01505</name>
</gene>
<evidence type="ECO:0000313" key="3">
    <source>
        <dbReference type="Proteomes" id="UP001257277"/>
    </source>
</evidence>
<proteinExistence type="predicted"/>
<keyword evidence="1" id="KW-0732">Signal</keyword>
<dbReference type="RefSeq" id="WP_349240287.1">
    <property type="nucleotide sequence ID" value="NZ_JAVTTO010000001.1"/>
</dbReference>
<evidence type="ECO:0000256" key="1">
    <source>
        <dbReference type="SAM" id="SignalP"/>
    </source>
</evidence>
<name>A0ABU3LBQ8_9FLAO</name>
<dbReference type="PROSITE" id="PS51257">
    <property type="entry name" value="PROKAR_LIPOPROTEIN"/>
    <property type="match status" value="1"/>
</dbReference>
<dbReference type="Proteomes" id="UP001257277">
    <property type="component" value="Unassembled WGS sequence"/>
</dbReference>
<feature type="chain" id="PRO_5045331985" description="Cardiolipin synthetase" evidence="1">
    <location>
        <begin position="20"/>
        <end position="212"/>
    </location>
</feature>
<protein>
    <recommendedName>
        <fullName evidence="4">Cardiolipin synthetase</fullName>
    </recommendedName>
</protein>
<sequence>MNYLKVFFLLICTSLLTLGCSSTQLVEQWKNPTVDTLYVSKILIVGMTPNLEARKEFEQLLKEEYTAKGIEAVMSLELFDPTFTTDKKSYAELKVIENILTANFFDAVLFTKVVGSKTQKTYSKTYRDKEYLDMPFQEDYYRHQEIYYNPKYYDEYKVYRAETSLYCICPTKDRELIWKGSIDIIDPSSIKKTVNDYVNLLILTLEQQQLFQ</sequence>
<feature type="signal peptide" evidence="1">
    <location>
        <begin position="1"/>
        <end position="19"/>
    </location>
</feature>
<organism evidence="2 3">
    <name type="scientific">Asprobacillus argus</name>
    <dbReference type="NCBI Taxonomy" id="3076534"/>
    <lineage>
        <taxon>Bacteria</taxon>
        <taxon>Pseudomonadati</taxon>
        <taxon>Bacteroidota</taxon>
        <taxon>Flavobacteriia</taxon>
        <taxon>Flavobacteriales</taxon>
        <taxon>Flavobacteriaceae</taxon>
        <taxon>Asprobacillus</taxon>
    </lineage>
</organism>
<reference evidence="2 3" key="1">
    <citation type="submission" date="2023-09" db="EMBL/GenBank/DDBJ databases">
        <title>Novel taxa isolated from Blanes Bay.</title>
        <authorList>
            <person name="Rey-Velasco X."/>
            <person name="Lucena T."/>
        </authorList>
    </citation>
    <scope>NUCLEOTIDE SEQUENCE [LARGE SCALE GENOMIC DNA]</scope>
    <source>
        <strain evidence="2 3">S356</strain>
    </source>
</reference>
<evidence type="ECO:0000313" key="2">
    <source>
        <dbReference type="EMBL" id="MDT7831033.1"/>
    </source>
</evidence>